<proteinExistence type="predicted"/>
<evidence type="ECO:0000313" key="1">
    <source>
        <dbReference type="EMBL" id="MCZ7692874.1"/>
    </source>
</evidence>
<comment type="caution">
    <text evidence="1">The sequence shown here is derived from an EMBL/GenBank/DDBJ whole genome shotgun (WGS) entry which is preliminary data.</text>
</comment>
<protein>
    <submittedName>
        <fullName evidence="1">Uncharacterized protein</fullName>
    </submittedName>
</protein>
<dbReference type="RefSeq" id="WP_118419939.1">
    <property type="nucleotide sequence ID" value="NZ_JAPZEC010000002.1"/>
</dbReference>
<sequence>MIMDMTYLEIKEIKSNIKQFLDEIQRIAQNQQFEYTQKDHDFFSFIAKHIIFFKYLYKGAQGIYFYKVLISDLYYLILSIIKCEMRYMYVNERSIIENYMRAIMGVSLEYSHITETVFQEMHDKSFQCDFTDAEYSLIKSEYATSCGYIHGGNVLNDNLAYVFDECVNNNFTIKERGKYYIRLQNILKTFDKLIIAEKTLYISGCYHRKKSVMEYLVGKDQVELLFEILNK</sequence>
<dbReference type="EMBL" id="JAPZED010000002">
    <property type="protein sequence ID" value="MCZ7692874.1"/>
    <property type="molecule type" value="Genomic_DNA"/>
</dbReference>
<evidence type="ECO:0000313" key="2">
    <source>
        <dbReference type="Proteomes" id="UP001148455"/>
    </source>
</evidence>
<dbReference type="Proteomes" id="UP001148455">
    <property type="component" value="Unassembled WGS sequence"/>
</dbReference>
<name>A0A9X3KBB7_MEDGN</name>
<organism evidence="1 2">
    <name type="scientific">Mediterraneibacter gnavus</name>
    <name type="common">Ruminococcus gnavus</name>
    <dbReference type="NCBI Taxonomy" id="33038"/>
    <lineage>
        <taxon>Bacteria</taxon>
        <taxon>Bacillati</taxon>
        <taxon>Bacillota</taxon>
        <taxon>Clostridia</taxon>
        <taxon>Lachnospirales</taxon>
        <taxon>Lachnospiraceae</taxon>
        <taxon>Mediterraneibacter</taxon>
    </lineage>
</organism>
<accession>A0A9X3KBB7</accession>
<reference evidence="1" key="1">
    <citation type="submission" date="2022-12" db="EMBL/GenBank/DDBJ databases">
        <title>Genome of R. gnavus strain RSHDN_123.</title>
        <authorList>
            <person name="Abdugheni R."/>
        </authorList>
    </citation>
    <scope>NUCLEOTIDE SEQUENCE</scope>
    <source>
        <strain evidence="1">RSHDN_123</strain>
    </source>
</reference>
<gene>
    <name evidence="1" type="ORF">O8D18_02285</name>
</gene>
<dbReference type="AlphaFoldDB" id="A0A9X3KBB7"/>